<reference evidence="18 19" key="1">
    <citation type="submission" date="2013-03" db="EMBL/GenBank/DDBJ databases">
        <title>Salinisphaera hydrothermalis C41B8 Genome Sequencing.</title>
        <authorList>
            <person name="Li C."/>
            <person name="Lai Q."/>
            <person name="Shao Z."/>
        </authorList>
    </citation>
    <scope>NUCLEOTIDE SEQUENCE [LARGE SCALE GENOMIC DNA]</scope>
    <source>
        <strain evidence="18 19">C41B8</strain>
    </source>
</reference>
<keyword evidence="19" id="KW-1185">Reference proteome</keyword>
<gene>
    <name evidence="14 18" type="primary">rnhB</name>
    <name evidence="18" type="ORF">C41B8_11995</name>
</gene>
<evidence type="ECO:0000256" key="4">
    <source>
        <dbReference type="ARBA" id="ARBA00004496"/>
    </source>
</evidence>
<evidence type="ECO:0000256" key="16">
    <source>
        <dbReference type="RuleBase" id="RU003515"/>
    </source>
</evidence>
<dbReference type="GO" id="GO:0004523">
    <property type="term" value="F:RNA-DNA hybrid ribonuclease activity"/>
    <property type="evidence" value="ECO:0007669"/>
    <property type="project" value="UniProtKB-UniRule"/>
</dbReference>
<dbReference type="PANTHER" id="PTHR10954">
    <property type="entry name" value="RIBONUCLEASE H2 SUBUNIT A"/>
    <property type="match status" value="1"/>
</dbReference>
<dbReference type="PATRIC" id="fig|1304275.5.peg.2447"/>
<comment type="caution">
    <text evidence="18">The sequence shown here is derived from an EMBL/GenBank/DDBJ whole genome shotgun (WGS) entry which is preliminary data.</text>
</comment>
<proteinExistence type="inferred from homology"/>
<dbReference type="eggNOG" id="COG0164">
    <property type="taxonomic scope" value="Bacteria"/>
</dbReference>
<dbReference type="Proteomes" id="UP000028302">
    <property type="component" value="Unassembled WGS sequence"/>
</dbReference>
<dbReference type="PANTHER" id="PTHR10954:SF18">
    <property type="entry name" value="RIBONUCLEASE HII"/>
    <property type="match status" value="1"/>
</dbReference>
<comment type="subcellular location">
    <subcellularLocation>
        <location evidence="4 14">Cytoplasm</location>
    </subcellularLocation>
</comment>
<dbReference type="GO" id="GO:0032299">
    <property type="term" value="C:ribonuclease H2 complex"/>
    <property type="evidence" value="ECO:0007669"/>
    <property type="project" value="TreeGrafter"/>
</dbReference>
<dbReference type="GO" id="GO:0030145">
    <property type="term" value="F:manganese ion binding"/>
    <property type="evidence" value="ECO:0007669"/>
    <property type="project" value="UniProtKB-UniRule"/>
</dbReference>
<comment type="function">
    <text evidence="3 14 16">Endonuclease that specifically degrades the RNA of RNA-DNA hybrids.</text>
</comment>
<comment type="catalytic activity">
    <reaction evidence="1 14 15 16">
        <text>Endonucleolytic cleavage to 5'-phosphomonoester.</text>
        <dbReference type="EC" id="3.1.26.4"/>
    </reaction>
</comment>
<evidence type="ECO:0000256" key="12">
    <source>
        <dbReference type="ARBA" id="ARBA00022801"/>
    </source>
</evidence>
<feature type="binding site" evidence="14 15">
    <location>
        <position position="19"/>
    </location>
    <ligand>
        <name>a divalent metal cation</name>
        <dbReference type="ChEBI" id="CHEBI:60240"/>
    </ligand>
</feature>
<dbReference type="RefSeq" id="WP_037338459.1">
    <property type="nucleotide sequence ID" value="NZ_APNK01000018.1"/>
</dbReference>
<evidence type="ECO:0000259" key="17">
    <source>
        <dbReference type="PROSITE" id="PS51975"/>
    </source>
</evidence>
<evidence type="ECO:0000256" key="14">
    <source>
        <dbReference type="HAMAP-Rule" id="MF_00052"/>
    </source>
</evidence>
<feature type="binding site" evidence="14 15">
    <location>
        <position position="110"/>
    </location>
    <ligand>
        <name>a divalent metal cation</name>
        <dbReference type="ChEBI" id="CHEBI:60240"/>
    </ligand>
</feature>
<dbReference type="EC" id="3.1.26.4" evidence="6 14"/>
<evidence type="ECO:0000256" key="13">
    <source>
        <dbReference type="ARBA" id="ARBA00023211"/>
    </source>
</evidence>
<evidence type="ECO:0000256" key="2">
    <source>
        <dbReference type="ARBA" id="ARBA00001946"/>
    </source>
</evidence>
<evidence type="ECO:0000313" key="18">
    <source>
        <dbReference type="EMBL" id="KEZ77037.1"/>
    </source>
</evidence>
<sequence length="208" mass="21789">MKTRVGRKFACPVVAGVDEVGRGPLAGPVVAAAVIMPPRPLPKGLTDSKALTAEDREALDIKIRQRAIAWAIAEASVAEIDRHNILGATLLAMQRAVSALSIQPFAAWIDGNRPPMLSMPVRTIVGGDGSVPAISAASVIAKVARDRQMVELDAVYPGYGLASHKGYGTPAHRAALAELGPTPIHRHSFAPVARAAAARQTTLNFTLG</sequence>
<evidence type="ECO:0000313" key="19">
    <source>
        <dbReference type="Proteomes" id="UP000028302"/>
    </source>
</evidence>
<evidence type="ECO:0000256" key="3">
    <source>
        <dbReference type="ARBA" id="ARBA00004065"/>
    </source>
</evidence>
<keyword evidence="11 14" id="KW-0255">Endonuclease</keyword>
<keyword evidence="8 14" id="KW-0963">Cytoplasm</keyword>
<dbReference type="GO" id="GO:0006298">
    <property type="term" value="P:mismatch repair"/>
    <property type="evidence" value="ECO:0007669"/>
    <property type="project" value="TreeGrafter"/>
</dbReference>
<evidence type="ECO:0000256" key="9">
    <source>
        <dbReference type="ARBA" id="ARBA00022722"/>
    </source>
</evidence>
<dbReference type="InterPro" id="IPR024567">
    <property type="entry name" value="RNase_HII/HIII_dom"/>
</dbReference>
<evidence type="ECO:0000256" key="1">
    <source>
        <dbReference type="ARBA" id="ARBA00000077"/>
    </source>
</evidence>
<feature type="binding site" evidence="14 15">
    <location>
        <position position="18"/>
    </location>
    <ligand>
        <name>a divalent metal cation</name>
        <dbReference type="ChEBI" id="CHEBI:60240"/>
    </ligand>
</feature>
<dbReference type="STRING" id="1304275.C41B8_11995"/>
<feature type="domain" description="RNase H type-2" evidence="17">
    <location>
        <begin position="12"/>
        <end position="201"/>
    </location>
</feature>
<organism evidence="18 19">
    <name type="scientific">Salinisphaera hydrothermalis (strain C41B8)</name>
    <dbReference type="NCBI Taxonomy" id="1304275"/>
    <lineage>
        <taxon>Bacteria</taxon>
        <taxon>Pseudomonadati</taxon>
        <taxon>Pseudomonadota</taxon>
        <taxon>Gammaproteobacteria</taxon>
        <taxon>Salinisphaerales</taxon>
        <taxon>Salinisphaeraceae</taxon>
        <taxon>Salinisphaera</taxon>
    </lineage>
</organism>
<dbReference type="CDD" id="cd07182">
    <property type="entry name" value="RNase_HII_bacteria_HII_like"/>
    <property type="match status" value="1"/>
</dbReference>
<dbReference type="Pfam" id="PF01351">
    <property type="entry name" value="RNase_HII"/>
    <property type="match status" value="1"/>
</dbReference>
<comment type="cofactor">
    <cofactor evidence="14 15">
        <name>Mn(2+)</name>
        <dbReference type="ChEBI" id="CHEBI:29035"/>
    </cofactor>
    <cofactor evidence="14 15">
        <name>Mg(2+)</name>
        <dbReference type="ChEBI" id="CHEBI:18420"/>
    </cofactor>
    <text evidence="14 15">Manganese or magnesium. Binds 1 divalent metal ion per monomer in the absence of substrate. May bind a second metal ion after substrate binding.</text>
</comment>
<evidence type="ECO:0000256" key="15">
    <source>
        <dbReference type="PROSITE-ProRule" id="PRU01319"/>
    </source>
</evidence>
<dbReference type="InterPro" id="IPR001352">
    <property type="entry name" value="RNase_HII/HIII"/>
</dbReference>
<evidence type="ECO:0000256" key="8">
    <source>
        <dbReference type="ARBA" id="ARBA00022490"/>
    </source>
</evidence>
<protein>
    <recommendedName>
        <fullName evidence="7 14">Ribonuclease HII</fullName>
        <shortName evidence="14">RNase HII</shortName>
        <ecNumber evidence="6 14">3.1.26.4</ecNumber>
    </recommendedName>
</protein>
<keyword evidence="12 14" id="KW-0378">Hydrolase</keyword>
<dbReference type="GO" id="GO:0043137">
    <property type="term" value="P:DNA replication, removal of RNA primer"/>
    <property type="evidence" value="ECO:0007669"/>
    <property type="project" value="TreeGrafter"/>
</dbReference>
<dbReference type="Gene3D" id="3.30.420.10">
    <property type="entry name" value="Ribonuclease H-like superfamily/Ribonuclease H"/>
    <property type="match status" value="1"/>
</dbReference>
<keyword evidence="9 14" id="KW-0540">Nuclease</keyword>
<dbReference type="PROSITE" id="PS51975">
    <property type="entry name" value="RNASE_H_2"/>
    <property type="match status" value="1"/>
</dbReference>
<comment type="similarity">
    <text evidence="5 14 16">Belongs to the RNase HII family.</text>
</comment>
<dbReference type="HAMAP" id="MF_00052_B">
    <property type="entry name" value="RNase_HII_B"/>
    <property type="match status" value="1"/>
</dbReference>
<evidence type="ECO:0000256" key="5">
    <source>
        <dbReference type="ARBA" id="ARBA00007383"/>
    </source>
</evidence>
<name>A0A084IK03_SALHC</name>
<dbReference type="NCBIfam" id="NF000595">
    <property type="entry name" value="PRK00015.1-3"/>
    <property type="match status" value="1"/>
</dbReference>
<dbReference type="InterPro" id="IPR022898">
    <property type="entry name" value="RNase_HII"/>
</dbReference>
<dbReference type="AlphaFoldDB" id="A0A084IK03"/>
<evidence type="ECO:0000256" key="6">
    <source>
        <dbReference type="ARBA" id="ARBA00012180"/>
    </source>
</evidence>
<dbReference type="InterPro" id="IPR012337">
    <property type="entry name" value="RNaseH-like_sf"/>
</dbReference>
<evidence type="ECO:0000256" key="7">
    <source>
        <dbReference type="ARBA" id="ARBA00019179"/>
    </source>
</evidence>
<keyword evidence="10 14" id="KW-0479">Metal-binding</keyword>
<keyword evidence="13 14" id="KW-0464">Manganese</keyword>
<dbReference type="InterPro" id="IPR036397">
    <property type="entry name" value="RNaseH_sf"/>
</dbReference>
<accession>A0A084IK03</accession>
<evidence type="ECO:0000256" key="11">
    <source>
        <dbReference type="ARBA" id="ARBA00022759"/>
    </source>
</evidence>
<evidence type="ECO:0000256" key="10">
    <source>
        <dbReference type="ARBA" id="ARBA00022723"/>
    </source>
</evidence>
<dbReference type="NCBIfam" id="NF000596">
    <property type="entry name" value="PRK00015.1-4"/>
    <property type="match status" value="1"/>
</dbReference>
<dbReference type="GO" id="GO:0003723">
    <property type="term" value="F:RNA binding"/>
    <property type="evidence" value="ECO:0007669"/>
    <property type="project" value="UniProtKB-UniRule"/>
</dbReference>
<comment type="cofactor">
    <cofactor evidence="2">
        <name>Mg(2+)</name>
        <dbReference type="ChEBI" id="CHEBI:18420"/>
    </cofactor>
</comment>
<dbReference type="EMBL" id="APNK01000018">
    <property type="protein sequence ID" value="KEZ77037.1"/>
    <property type="molecule type" value="Genomic_DNA"/>
</dbReference>
<dbReference type="GO" id="GO:0005737">
    <property type="term" value="C:cytoplasm"/>
    <property type="evidence" value="ECO:0007669"/>
    <property type="project" value="UniProtKB-SubCell"/>
</dbReference>
<dbReference type="OrthoDB" id="9803420at2"/>
<dbReference type="SUPFAM" id="SSF53098">
    <property type="entry name" value="Ribonuclease H-like"/>
    <property type="match status" value="1"/>
</dbReference>